<keyword evidence="7 10" id="KW-0472">Membrane</keyword>
<feature type="transmembrane region" description="Helical" evidence="10">
    <location>
        <begin position="125"/>
        <end position="148"/>
    </location>
</feature>
<feature type="transmembrane region" description="Helical" evidence="10">
    <location>
        <begin position="44"/>
        <end position="67"/>
    </location>
</feature>
<evidence type="ECO:0000259" key="11">
    <source>
        <dbReference type="PROSITE" id="PS50928"/>
    </source>
</evidence>
<evidence type="ECO:0000256" key="8">
    <source>
        <dbReference type="ARBA" id="ARBA00025323"/>
    </source>
</evidence>
<evidence type="ECO:0000256" key="9">
    <source>
        <dbReference type="SAM" id="MobiDB-lite"/>
    </source>
</evidence>
<keyword evidence="13" id="KW-1185">Reference proteome</keyword>
<comment type="function">
    <text evidence="8">Part of the ABC transporter complex CysAWTP (TC 3.A.1.6.1) involved in sulfate/thiosulfate import. Probably responsible for the translocation of the substrate across the membrane.</text>
</comment>
<organism evidence="12 13">
    <name type="scientific">Ancylobacter amanitiformis</name>
    <dbReference type="NCBI Taxonomy" id="217069"/>
    <lineage>
        <taxon>Bacteria</taxon>
        <taxon>Pseudomonadati</taxon>
        <taxon>Pseudomonadota</taxon>
        <taxon>Alphaproteobacteria</taxon>
        <taxon>Hyphomicrobiales</taxon>
        <taxon>Xanthobacteraceae</taxon>
        <taxon>Ancylobacter</taxon>
    </lineage>
</organism>
<keyword evidence="6" id="KW-0764">Sulfate transport</keyword>
<evidence type="ECO:0000313" key="13">
    <source>
        <dbReference type="Proteomes" id="UP001235094"/>
    </source>
</evidence>
<evidence type="ECO:0000256" key="3">
    <source>
        <dbReference type="ARBA" id="ARBA00022448"/>
    </source>
</evidence>
<dbReference type="PANTHER" id="PTHR30406">
    <property type="entry name" value="SULFATE TRANSPORT SYSTEM PERMEASE PROTEIN"/>
    <property type="match status" value="1"/>
</dbReference>
<feature type="region of interest" description="Disordered" evidence="9">
    <location>
        <begin position="1"/>
        <end position="35"/>
    </location>
</feature>
<accession>A0ABU0LR72</accession>
<evidence type="ECO:0000313" key="12">
    <source>
        <dbReference type="EMBL" id="MDQ0511093.1"/>
    </source>
</evidence>
<evidence type="ECO:0000256" key="4">
    <source>
        <dbReference type="ARBA" id="ARBA00022692"/>
    </source>
</evidence>
<dbReference type="PROSITE" id="PS50928">
    <property type="entry name" value="ABC_TM1"/>
    <property type="match status" value="1"/>
</dbReference>
<dbReference type="SUPFAM" id="SSF161098">
    <property type="entry name" value="MetI-like"/>
    <property type="match status" value="1"/>
</dbReference>
<dbReference type="Proteomes" id="UP001235094">
    <property type="component" value="Unassembled WGS sequence"/>
</dbReference>
<reference evidence="12 13" key="1">
    <citation type="submission" date="2023-07" db="EMBL/GenBank/DDBJ databases">
        <title>Genomic Encyclopedia of Type Strains, Phase IV (KMG-IV): sequencing the most valuable type-strain genomes for metagenomic binning, comparative biology and taxonomic classification.</title>
        <authorList>
            <person name="Goeker M."/>
        </authorList>
    </citation>
    <scope>NUCLEOTIDE SEQUENCE [LARGE SCALE GENOMIC DNA]</scope>
    <source>
        <strain evidence="12 13">DSM 15561</strain>
    </source>
</reference>
<evidence type="ECO:0000256" key="5">
    <source>
        <dbReference type="ARBA" id="ARBA00022989"/>
    </source>
</evidence>
<feature type="transmembrane region" description="Helical" evidence="10">
    <location>
        <begin position="226"/>
        <end position="252"/>
    </location>
</feature>
<feature type="compositionally biased region" description="Low complexity" evidence="9">
    <location>
        <begin position="1"/>
        <end position="22"/>
    </location>
</feature>
<comment type="subunit">
    <text evidence="2">The complex is composed of two ATP-binding proteins (CysA), two transmembrane proteins (CysT and CysW) and a solute-binding protein (CysP).</text>
</comment>
<dbReference type="CDD" id="cd06261">
    <property type="entry name" value="TM_PBP2"/>
    <property type="match status" value="1"/>
</dbReference>
<evidence type="ECO:0000256" key="2">
    <source>
        <dbReference type="ARBA" id="ARBA00011779"/>
    </source>
</evidence>
<feature type="transmembrane region" description="Helical" evidence="10">
    <location>
        <begin position="168"/>
        <end position="186"/>
    </location>
</feature>
<evidence type="ECO:0000256" key="1">
    <source>
        <dbReference type="ARBA" id="ARBA00004651"/>
    </source>
</evidence>
<dbReference type="Pfam" id="PF00528">
    <property type="entry name" value="BPD_transp_1"/>
    <property type="match status" value="1"/>
</dbReference>
<evidence type="ECO:0000256" key="10">
    <source>
        <dbReference type="SAM" id="Phobius"/>
    </source>
</evidence>
<keyword evidence="3" id="KW-0813">Transport</keyword>
<dbReference type="InterPro" id="IPR005667">
    <property type="entry name" value="Sulph_transpt2"/>
</dbReference>
<proteinExistence type="predicted"/>
<protein>
    <submittedName>
        <fullName evidence="12">Sulfate transport system permease protein</fullName>
    </submittedName>
</protein>
<dbReference type="InterPro" id="IPR000515">
    <property type="entry name" value="MetI-like"/>
</dbReference>
<name>A0ABU0LR72_9HYPH</name>
<feature type="transmembrane region" description="Helical" evidence="10">
    <location>
        <begin position="87"/>
        <end position="113"/>
    </location>
</feature>
<comment type="caution">
    <text evidence="12">The sequence shown here is derived from an EMBL/GenBank/DDBJ whole genome shotgun (WGS) entry which is preliminary data.</text>
</comment>
<keyword evidence="5 10" id="KW-1133">Transmembrane helix</keyword>
<sequence>MSDHSSPQPAATTSSATTSSAPFGAVSHPPARRIRVGDGPRTRALLIGSVLFVTALVLVVPLLAIFAEALRHGWGAYLTSFAAPDTQYAMLLTLCVALIVVPINIGFGIASAWCIAKFRFRGRNLLVALVELPFSISPIIAGVAYLFVYGAQGLLGPFLEAHDIKIMFAVPGIVLASLFVTAPFVARELIPLMIAQGSEEEEAAVTLGAGGWRILRLVTLPNVRFALLYGAALCNARVMGEFGAVSVVSGNIRGQTNTLPLQIELLYQDNNAIAAFAVATVLTAVALVTLVVKAIIERLDAARVKAQGRPGH</sequence>
<dbReference type="NCBIfam" id="TIGR00969">
    <property type="entry name" value="3a0106s02"/>
    <property type="match status" value="1"/>
</dbReference>
<dbReference type="PANTHER" id="PTHR30406:SF1">
    <property type="entry name" value="SULFATE TRANSPORT SYSTEM PERMEASE PROTEIN CYSW"/>
    <property type="match status" value="1"/>
</dbReference>
<dbReference type="NCBIfam" id="TIGR02140">
    <property type="entry name" value="permease_CysW"/>
    <property type="match status" value="1"/>
</dbReference>
<dbReference type="RefSeq" id="WP_306889804.1">
    <property type="nucleotide sequence ID" value="NZ_JAUSVR010000005.1"/>
</dbReference>
<evidence type="ECO:0000256" key="6">
    <source>
        <dbReference type="ARBA" id="ARBA00023032"/>
    </source>
</evidence>
<dbReference type="InterPro" id="IPR011866">
    <property type="entry name" value="CysW_permease"/>
</dbReference>
<feature type="transmembrane region" description="Helical" evidence="10">
    <location>
        <begin position="272"/>
        <end position="296"/>
    </location>
</feature>
<gene>
    <name evidence="12" type="ORF">QOZ99_001989</name>
</gene>
<keyword evidence="4 10" id="KW-0812">Transmembrane</keyword>
<feature type="domain" description="ABC transmembrane type-1" evidence="11">
    <location>
        <begin position="90"/>
        <end position="291"/>
    </location>
</feature>
<comment type="subcellular location">
    <subcellularLocation>
        <location evidence="1">Cell membrane</location>
        <topology evidence="1">Multi-pass membrane protein</topology>
    </subcellularLocation>
</comment>
<evidence type="ECO:0000256" key="7">
    <source>
        <dbReference type="ARBA" id="ARBA00023136"/>
    </source>
</evidence>
<dbReference type="InterPro" id="IPR035906">
    <property type="entry name" value="MetI-like_sf"/>
</dbReference>
<dbReference type="Gene3D" id="1.10.3720.10">
    <property type="entry name" value="MetI-like"/>
    <property type="match status" value="1"/>
</dbReference>
<dbReference type="EMBL" id="JAUSVR010000005">
    <property type="protein sequence ID" value="MDQ0511093.1"/>
    <property type="molecule type" value="Genomic_DNA"/>
</dbReference>